<sequence length="128" mass="14435">MEEPRPSKHTRPLWSKVGKGKAASKSTTGLQNQVVVNFPGPQGRYSANSKNKSKNHNTKNKIKYETPQKKITLLSESLINMSLYSEVSVKHMLHEGDQSCLKKFCIGGSDRKMGFSWSQFRSNHRIGI</sequence>
<feature type="compositionally biased region" description="Low complexity" evidence="1">
    <location>
        <begin position="15"/>
        <end position="26"/>
    </location>
</feature>
<gene>
    <name evidence="2" type="ORF">AYI68_g5435</name>
</gene>
<name>A0A1R0GUA5_9FUNG</name>
<keyword evidence="3" id="KW-1185">Reference proteome</keyword>
<evidence type="ECO:0000313" key="3">
    <source>
        <dbReference type="Proteomes" id="UP000187455"/>
    </source>
</evidence>
<accession>A0A1R0GUA5</accession>
<organism evidence="2 3">
    <name type="scientific">Smittium mucronatum</name>
    <dbReference type="NCBI Taxonomy" id="133383"/>
    <lineage>
        <taxon>Eukaryota</taxon>
        <taxon>Fungi</taxon>
        <taxon>Fungi incertae sedis</taxon>
        <taxon>Zoopagomycota</taxon>
        <taxon>Kickxellomycotina</taxon>
        <taxon>Harpellomycetes</taxon>
        <taxon>Harpellales</taxon>
        <taxon>Legeriomycetaceae</taxon>
        <taxon>Smittium</taxon>
    </lineage>
</organism>
<dbReference type="Proteomes" id="UP000187455">
    <property type="component" value="Unassembled WGS sequence"/>
</dbReference>
<dbReference type="AlphaFoldDB" id="A0A1R0GUA5"/>
<reference evidence="2 3" key="1">
    <citation type="journal article" date="2016" name="Mol. Biol. Evol.">
        <title>Genome-Wide Survey of Gut Fungi (Harpellales) Reveals the First Horizontally Transferred Ubiquitin Gene from a Mosquito Host.</title>
        <authorList>
            <person name="Wang Y."/>
            <person name="White M.M."/>
            <person name="Kvist S."/>
            <person name="Moncalvo J.M."/>
        </authorList>
    </citation>
    <scope>NUCLEOTIDE SEQUENCE [LARGE SCALE GENOMIC DNA]</scope>
    <source>
        <strain evidence="2 3">ALG-7-W6</strain>
    </source>
</reference>
<evidence type="ECO:0000313" key="2">
    <source>
        <dbReference type="EMBL" id="OLY80465.1"/>
    </source>
</evidence>
<proteinExistence type="predicted"/>
<protein>
    <submittedName>
        <fullName evidence="2">Uncharacterized protein</fullName>
    </submittedName>
</protein>
<comment type="caution">
    <text evidence="2">The sequence shown here is derived from an EMBL/GenBank/DDBJ whole genome shotgun (WGS) entry which is preliminary data.</text>
</comment>
<feature type="region of interest" description="Disordered" evidence="1">
    <location>
        <begin position="1"/>
        <end position="61"/>
    </location>
</feature>
<dbReference type="EMBL" id="LSSL01003443">
    <property type="protein sequence ID" value="OLY80465.1"/>
    <property type="molecule type" value="Genomic_DNA"/>
</dbReference>
<feature type="compositionally biased region" description="Basic residues" evidence="1">
    <location>
        <begin position="51"/>
        <end position="61"/>
    </location>
</feature>
<evidence type="ECO:0000256" key="1">
    <source>
        <dbReference type="SAM" id="MobiDB-lite"/>
    </source>
</evidence>